<evidence type="ECO:0000256" key="3">
    <source>
        <dbReference type="ARBA" id="ARBA00022723"/>
    </source>
</evidence>
<name>A0A086P7M3_SPHHM</name>
<dbReference type="GO" id="GO:0019825">
    <property type="term" value="F:oxygen binding"/>
    <property type="evidence" value="ECO:0007669"/>
    <property type="project" value="InterPro"/>
</dbReference>
<evidence type="ECO:0000313" key="5">
    <source>
        <dbReference type="EMBL" id="KFG89391.1"/>
    </source>
</evidence>
<dbReference type="Gene3D" id="1.10.490.10">
    <property type="entry name" value="Globins"/>
    <property type="match status" value="1"/>
</dbReference>
<evidence type="ECO:0000313" key="6">
    <source>
        <dbReference type="Proteomes" id="UP000024284"/>
    </source>
</evidence>
<keyword evidence="6" id="KW-1185">Reference proteome</keyword>
<dbReference type="PATRIC" id="fig|1219045.3.peg.2872"/>
<proteinExistence type="predicted"/>
<keyword evidence="4" id="KW-0408">Iron</keyword>
<keyword evidence="3" id="KW-0479">Metal-binding</keyword>
<dbReference type="STRING" id="76947.GCA_002080435_02984"/>
<dbReference type="InterPro" id="IPR012292">
    <property type="entry name" value="Globin/Proto"/>
</dbReference>
<dbReference type="eggNOG" id="COG2346">
    <property type="taxonomic scope" value="Bacteria"/>
</dbReference>
<dbReference type="InterPro" id="IPR001486">
    <property type="entry name" value="Hemoglobin_trunc"/>
</dbReference>
<sequence length="130" mass="14182">MTQAAARVVPFEAVGGAQGVRRIVDRFYDLMDSVPAYRELRALHADDLRPMRASLAGFLTGWLGGPRDWFDAHPGKCMMSAHAPIAIDAITAEQWIGAMSAAMRDVAVDQPIAEQMETAFQAMASAMIHH</sequence>
<dbReference type="Proteomes" id="UP000024284">
    <property type="component" value="Unassembled WGS sequence"/>
</dbReference>
<keyword evidence="1" id="KW-0813">Transport</keyword>
<evidence type="ECO:0000256" key="1">
    <source>
        <dbReference type="ARBA" id="ARBA00022448"/>
    </source>
</evidence>
<reference evidence="5" key="1">
    <citation type="submission" date="2014-08" db="EMBL/GenBank/DDBJ databases">
        <title>Draft genome sequences of Sphingobium herbicidovorans.</title>
        <authorList>
            <person name="Gan H.M."/>
            <person name="Gan H.Y."/>
            <person name="Savka M.A."/>
        </authorList>
    </citation>
    <scope>NUCLEOTIDE SEQUENCE [LARGE SCALE GENOMIC DNA]</scope>
    <source>
        <strain evidence="5">NBRC 16415</strain>
    </source>
</reference>
<organism evidence="5 6">
    <name type="scientific">Sphingobium herbicidovorans (strain ATCC 700291 / DSM 11019 / CCUG 56400 / KCTC 2939 / LMG 18315 / NBRC 16415 / MH)</name>
    <name type="common">Sphingomonas herbicidovorans</name>
    <dbReference type="NCBI Taxonomy" id="1219045"/>
    <lineage>
        <taxon>Bacteria</taxon>
        <taxon>Pseudomonadati</taxon>
        <taxon>Pseudomonadota</taxon>
        <taxon>Alphaproteobacteria</taxon>
        <taxon>Sphingomonadales</taxon>
        <taxon>Sphingomonadaceae</taxon>
        <taxon>Sphingobium</taxon>
    </lineage>
</organism>
<dbReference type="InterPro" id="IPR009050">
    <property type="entry name" value="Globin-like_sf"/>
</dbReference>
<evidence type="ECO:0000256" key="2">
    <source>
        <dbReference type="ARBA" id="ARBA00022617"/>
    </source>
</evidence>
<dbReference type="RefSeq" id="WP_037467349.1">
    <property type="nucleotide sequence ID" value="NZ_BCZD01000031.1"/>
</dbReference>
<dbReference type="EMBL" id="JFZA02000030">
    <property type="protein sequence ID" value="KFG89391.1"/>
    <property type="molecule type" value="Genomic_DNA"/>
</dbReference>
<protein>
    <submittedName>
        <fullName evidence="5">Globin</fullName>
    </submittedName>
</protein>
<dbReference type="AlphaFoldDB" id="A0A086P7M3"/>
<dbReference type="CDD" id="cd14773">
    <property type="entry name" value="TrHb2_PhHbO-like_O"/>
    <property type="match status" value="1"/>
</dbReference>
<comment type="caution">
    <text evidence="5">The sequence shown here is derived from an EMBL/GenBank/DDBJ whole genome shotgun (WGS) entry which is preliminary data.</text>
</comment>
<dbReference type="OrthoDB" id="9790913at2"/>
<dbReference type="GO" id="GO:0020037">
    <property type="term" value="F:heme binding"/>
    <property type="evidence" value="ECO:0007669"/>
    <property type="project" value="InterPro"/>
</dbReference>
<evidence type="ECO:0000256" key="4">
    <source>
        <dbReference type="ARBA" id="ARBA00023004"/>
    </source>
</evidence>
<gene>
    <name evidence="5" type="ORF">BV98_002830</name>
</gene>
<dbReference type="SUPFAM" id="SSF46458">
    <property type="entry name" value="Globin-like"/>
    <property type="match status" value="1"/>
</dbReference>
<dbReference type="Pfam" id="PF01152">
    <property type="entry name" value="Bac_globin"/>
    <property type="match status" value="1"/>
</dbReference>
<accession>A0A086P7M3</accession>
<dbReference type="GO" id="GO:0046872">
    <property type="term" value="F:metal ion binding"/>
    <property type="evidence" value="ECO:0007669"/>
    <property type="project" value="UniProtKB-KW"/>
</dbReference>
<keyword evidence="2" id="KW-0349">Heme</keyword>